<dbReference type="Gene3D" id="1.10.630.10">
    <property type="entry name" value="Cytochrome P450"/>
    <property type="match status" value="1"/>
</dbReference>
<dbReference type="GO" id="GO:0004497">
    <property type="term" value="F:monooxygenase activity"/>
    <property type="evidence" value="ECO:0007669"/>
    <property type="project" value="InterPro"/>
</dbReference>
<dbReference type="GO" id="GO:0005506">
    <property type="term" value="F:iron ion binding"/>
    <property type="evidence" value="ECO:0007669"/>
    <property type="project" value="InterPro"/>
</dbReference>
<comment type="caution">
    <text evidence="5">The sequence shown here is derived from an EMBL/GenBank/DDBJ whole genome shotgun (WGS) entry which is preliminary data.</text>
</comment>
<organism evidence="5 6">
    <name type="scientific">Cladorrhinum samala</name>
    <dbReference type="NCBI Taxonomy" id="585594"/>
    <lineage>
        <taxon>Eukaryota</taxon>
        <taxon>Fungi</taxon>
        <taxon>Dikarya</taxon>
        <taxon>Ascomycota</taxon>
        <taxon>Pezizomycotina</taxon>
        <taxon>Sordariomycetes</taxon>
        <taxon>Sordariomycetidae</taxon>
        <taxon>Sordariales</taxon>
        <taxon>Podosporaceae</taxon>
        <taxon>Cladorrhinum</taxon>
    </lineage>
</organism>
<evidence type="ECO:0000256" key="3">
    <source>
        <dbReference type="ARBA" id="ARBA00023004"/>
    </source>
</evidence>
<comment type="cofactor">
    <cofactor evidence="4">
        <name>heme</name>
        <dbReference type="ChEBI" id="CHEBI:30413"/>
    </cofactor>
</comment>
<evidence type="ECO:0000256" key="1">
    <source>
        <dbReference type="ARBA" id="ARBA00022617"/>
    </source>
</evidence>
<dbReference type="PANTHER" id="PTHR24305:SF168">
    <property type="entry name" value="P450, PUTATIVE (EUROFUNG)-RELATED"/>
    <property type="match status" value="1"/>
</dbReference>
<dbReference type="SUPFAM" id="SSF48264">
    <property type="entry name" value="Cytochrome P450"/>
    <property type="match status" value="1"/>
</dbReference>
<sequence>MINQAAELLFQYRWHLLVTAFAIYAVQKVIAYKRLSHIKGPWLAAWSNFPQNKAIFTKKAYEFYSDVNKKYGPIARIGPDAIVTSSPEVWLHVNTKPEYKRSDWYFHAARIEYRRDNIFSQTNAELHDQRRKQIAPGYSGRENLELEGDIDRRVQEFLDLIGTKYVSTEARSRAVDMAKKIQYFTMDVISAVAFGEPFGMLIEDRDIGGFIRSSEEGLRIGNAMMALGLSWLAQSPGLGKLLGPKPTDQKGFGAMMRACFDVVGDRVSKPDTGRRDMMASFIRHGVLGDDLKSEVLEQLVAGSDTTAGALRGILLYVLSHPRVQAKLQDEIDEVARSGRIPQVGEGIIPQNLAKTLPYLQAVIREGLRIWPPVLNLLPKDVPKGGDTVTLASGEKVFLPGGTYIGVATLKMHRDKELYGDDADLFRPERWFEEDKEKLAAMTKVNDLTFGHGKWQCLGKTVAQMEINKLLFELFRSFDCALARPSKPWDIGNFFGLFVINDMPIQITARV</sequence>
<dbReference type="InterPro" id="IPR002401">
    <property type="entry name" value="Cyt_P450_E_grp-I"/>
</dbReference>
<dbReference type="GO" id="GO:0020037">
    <property type="term" value="F:heme binding"/>
    <property type="evidence" value="ECO:0007669"/>
    <property type="project" value="InterPro"/>
</dbReference>
<dbReference type="EMBL" id="MU864949">
    <property type="protein sequence ID" value="KAK4464346.1"/>
    <property type="molecule type" value="Genomic_DNA"/>
</dbReference>
<proteinExistence type="predicted"/>
<gene>
    <name evidence="5" type="ORF">QBC42DRAFT_197069</name>
</gene>
<reference evidence="5" key="1">
    <citation type="journal article" date="2023" name="Mol. Phylogenet. Evol.">
        <title>Genome-scale phylogeny and comparative genomics of the fungal order Sordariales.</title>
        <authorList>
            <person name="Hensen N."/>
            <person name="Bonometti L."/>
            <person name="Westerberg I."/>
            <person name="Brannstrom I.O."/>
            <person name="Guillou S."/>
            <person name="Cros-Aarteil S."/>
            <person name="Calhoun S."/>
            <person name="Haridas S."/>
            <person name="Kuo A."/>
            <person name="Mondo S."/>
            <person name="Pangilinan J."/>
            <person name="Riley R."/>
            <person name="LaButti K."/>
            <person name="Andreopoulos B."/>
            <person name="Lipzen A."/>
            <person name="Chen C."/>
            <person name="Yan M."/>
            <person name="Daum C."/>
            <person name="Ng V."/>
            <person name="Clum A."/>
            <person name="Steindorff A."/>
            <person name="Ohm R.A."/>
            <person name="Martin F."/>
            <person name="Silar P."/>
            <person name="Natvig D.O."/>
            <person name="Lalanne C."/>
            <person name="Gautier V."/>
            <person name="Ament-Velasquez S.L."/>
            <person name="Kruys A."/>
            <person name="Hutchinson M.I."/>
            <person name="Powell A.J."/>
            <person name="Barry K."/>
            <person name="Miller A.N."/>
            <person name="Grigoriev I.V."/>
            <person name="Debuchy R."/>
            <person name="Gladieux P."/>
            <person name="Hiltunen Thoren M."/>
            <person name="Johannesson H."/>
        </authorList>
    </citation>
    <scope>NUCLEOTIDE SEQUENCE</scope>
    <source>
        <strain evidence="5">PSN324</strain>
    </source>
</reference>
<feature type="binding site" description="axial binding residue" evidence="4">
    <location>
        <position position="456"/>
    </location>
    <ligand>
        <name>heme</name>
        <dbReference type="ChEBI" id="CHEBI:30413"/>
    </ligand>
    <ligandPart>
        <name>Fe</name>
        <dbReference type="ChEBI" id="CHEBI:18248"/>
    </ligandPart>
</feature>
<evidence type="ECO:0000313" key="5">
    <source>
        <dbReference type="EMBL" id="KAK4464346.1"/>
    </source>
</evidence>
<evidence type="ECO:0000256" key="2">
    <source>
        <dbReference type="ARBA" id="ARBA00022723"/>
    </source>
</evidence>
<keyword evidence="1 4" id="KW-0349">Heme</keyword>
<keyword evidence="6" id="KW-1185">Reference proteome</keyword>
<dbReference type="Pfam" id="PF00067">
    <property type="entry name" value="p450"/>
    <property type="match status" value="1"/>
</dbReference>
<protein>
    <submittedName>
        <fullName evidence="5">Cytochrome P450</fullName>
    </submittedName>
</protein>
<dbReference type="PRINTS" id="PR00385">
    <property type="entry name" value="P450"/>
</dbReference>
<dbReference type="AlphaFoldDB" id="A0AAV9HZ31"/>
<dbReference type="Proteomes" id="UP001321749">
    <property type="component" value="Unassembled WGS sequence"/>
</dbReference>
<dbReference type="PRINTS" id="PR00463">
    <property type="entry name" value="EP450I"/>
</dbReference>
<dbReference type="CDD" id="cd11060">
    <property type="entry name" value="CYP57A1-like"/>
    <property type="match status" value="1"/>
</dbReference>
<keyword evidence="3 4" id="KW-0408">Iron</keyword>
<evidence type="ECO:0000313" key="6">
    <source>
        <dbReference type="Proteomes" id="UP001321749"/>
    </source>
</evidence>
<dbReference type="InterPro" id="IPR036396">
    <property type="entry name" value="Cyt_P450_sf"/>
</dbReference>
<accession>A0AAV9HZ31</accession>
<reference evidence="5" key="2">
    <citation type="submission" date="2023-06" db="EMBL/GenBank/DDBJ databases">
        <authorList>
            <consortium name="Lawrence Berkeley National Laboratory"/>
            <person name="Mondo S.J."/>
            <person name="Hensen N."/>
            <person name="Bonometti L."/>
            <person name="Westerberg I."/>
            <person name="Brannstrom I.O."/>
            <person name="Guillou S."/>
            <person name="Cros-Aarteil S."/>
            <person name="Calhoun S."/>
            <person name="Haridas S."/>
            <person name="Kuo A."/>
            <person name="Pangilinan J."/>
            <person name="Riley R."/>
            <person name="Labutti K."/>
            <person name="Andreopoulos B."/>
            <person name="Lipzen A."/>
            <person name="Chen C."/>
            <person name="Yanf M."/>
            <person name="Daum C."/>
            <person name="Ng V."/>
            <person name="Clum A."/>
            <person name="Steindorff A."/>
            <person name="Ohm R."/>
            <person name="Martin F."/>
            <person name="Silar P."/>
            <person name="Natvig D."/>
            <person name="Lalanne C."/>
            <person name="Gautier V."/>
            <person name="Ament-Velasquez S.L."/>
            <person name="Kruys A."/>
            <person name="Hutchinson M.I."/>
            <person name="Powell A.J."/>
            <person name="Barry K."/>
            <person name="Miller A.N."/>
            <person name="Grigoriev I.V."/>
            <person name="Debuchy R."/>
            <person name="Gladieux P."/>
            <person name="Thoren M.H."/>
            <person name="Johannesson H."/>
        </authorList>
    </citation>
    <scope>NUCLEOTIDE SEQUENCE</scope>
    <source>
        <strain evidence="5">PSN324</strain>
    </source>
</reference>
<dbReference type="GO" id="GO:0016705">
    <property type="term" value="F:oxidoreductase activity, acting on paired donors, with incorporation or reduction of molecular oxygen"/>
    <property type="evidence" value="ECO:0007669"/>
    <property type="project" value="InterPro"/>
</dbReference>
<name>A0AAV9HZ31_9PEZI</name>
<dbReference type="InterPro" id="IPR001128">
    <property type="entry name" value="Cyt_P450"/>
</dbReference>
<dbReference type="PANTHER" id="PTHR24305">
    <property type="entry name" value="CYTOCHROME P450"/>
    <property type="match status" value="1"/>
</dbReference>
<dbReference type="InterPro" id="IPR050121">
    <property type="entry name" value="Cytochrome_P450_monoxygenase"/>
</dbReference>
<evidence type="ECO:0000256" key="4">
    <source>
        <dbReference type="PIRSR" id="PIRSR602401-1"/>
    </source>
</evidence>
<keyword evidence="2 4" id="KW-0479">Metal-binding</keyword>